<comment type="caution">
    <text evidence="4">The sequence shown here is derived from an EMBL/GenBank/DDBJ whole genome shotgun (WGS) entry which is preliminary data.</text>
</comment>
<proteinExistence type="predicted"/>
<dbReference type="EC" id="2.4.-.-" evidence="4"/>
<protein>
    <submittedName>
        <fullName evidence="5">Glycosyltransferase family 2 protein</fullName>
    </submittedName>
    <submittedName>
        <fullName evidence="4">Glycosyltransferase, group 2 family protein</fullName>
        <ecNumber evidence="4">2.4.-.-</ecNumber>
    </submittedName>
</protein>
<keyword evidence="2 4" id="KW-0808">Transferase</keyword>
<dbReference type="EMBL" id="NOXF01000012">
    <property type="protein sequence ID" value="PEQ23705.1"/>
    <property type="molecule type" value="Genomic_DNA"/>
</dbReference>
<dbReference type="eggNOG" id="COG0463">
    <property type="taxonomic scope" value="Bacteria"/>
</dbReference>
<keyword evidence="7" id="KW-1185">Reference proteome</keyword>
<keyword evidence="1 4" id="KW-0328">Glycosyltransferase</keyword>
<dbReference type="Pfam" id="PF00535">
    <property type="entry name" value="Glycos_transf_2"/>
    <property type="match status" value="1"/>
</dbReference>
<dbReference type="SUPFAM" id="SSF53448">
    <property type="entry name" value="Nucleotide-diphospho-sugar transferases"/>
    <property type="match status" value="1"/>
</dbReference>
<evidence type="ECO:0000256" key="2">
    <source>
        <dbReference type="ARBA" id="ARBA00022679"/>
    </source>
</evidence>
<dbReference type="OrthoDB" id="1640114at2"/>
<accession>A7VUZ8</accession>
<dbReference type="PANTHER" id="PTHR22916:SF51">
    <property type="entry name" value="GLYCOSYLTRANSFERASE EPSH-RELATED"/>
    <property type="match status" value="1"/>
</dbReference>
<evidence type="ECO:0000313" key="4">
    <source>
        <dbReference type="EMBL" id="EDO60798.1"/>
    </source>
</evidence>
<reference evidence="4 6" key="1">
    <citation type="submission" date="2007-08" db="EMBL/GenBank/DDBJ databases">
        <title>Draft genome sequence of Clostridium leptum (DSM 753).</title>
        <authorList>
            <person name="Sudarsanam P."/>
            <person name="Ley R."/>
            <person name="Guruge J."/>
            <person name="Turnbaugh P.J."/>
            <person name="Mahowald M."/>
            <person name="Liep D."/>
            <person name="Gordon J."/>
        </authorList>
    </citation>
    <scope>NUCLEOTIDE SEQUENCE [LARGE SCALE GENOMIC DNA]</scope>
    <source>
        <strain evidence="4 6">DSM 753</strain>
    </source>
</reference>
<evidence type="ECO:0000259" key="3">
    <source>
        <dbReference type="Pfam" id="PF00535"/>
    </source>
</evidence>
<dbReference type="Gene3D" id="3.90.550.10">
    <property type="entry name" value="Spore Coat Polysaccharide Biosynthesis Protein SpsA, Chain A"/>
    <property type="match status" value="1"/>
</dbReference>
<organism evidence="4 6">
    <name type="scientific">[Clostridium] leptum DSM 753</name>
    <dbReference type="NCBI Taxonomy" id="428125"/>
    <lineage>
        <taxon>Bacteria</taxon>
        <taxon>Bacillati</taxon>
        <taxon>Bacillota</taxon>
        <taxon>Clostridia</taxon>
        <taxon>Eubacteriales</taxon>
        <taxon>Oscillospiraceae</taxon>
        <taxon>Oscillospiraceae incertae sedis</taxon>
    </lineage>
</organism>
<reference evidence="5 7" key="3">
    <citation type="submission" date="2017-07" db="EMBL/GenBank/DDBJ databases">
        <title>Prevalence of linear plasmids in Cutibacterium (Propionibacterium) acnes isolates obtained from prostatic tissue.</title>
        <authorList>
            <person name="Davidsson S."/>
            <person name="Carlsson J."/>
            <person name="Molling P."/>
            <person name="Andren O."/>
            <person name="Andersson S.-O."/>
            <person name="Brzuszkiewicz E."/>
            <person name="Poehlein A."/>
            <person name="Al-Zeer M."/>
            <person name="Brinkmann V."/>
            <person name="Scavenius C."/>
            <person name="Nazipi S."/>
            <person name="Soderquist B."/>
            <person name="Bruggemann H."/>
        </authorList>
    </citation>
    <scope>NUCLEOTIDE SEQUENCE [LARGE SCALE GENOMIC DNA]</scope>
    <source>
        <strain evidence="5 7">DSM 753</strain>
    </source>
</reference>
<dbReference type="InterPro" id="IPR029044">
    <property type="entry name" value="Nucleotide-diphossugar_trans"/>
</dbReference>
<evidence type="ECO:0000256" key="1">
    <source>
        <dbReference type="ARBA" id="ARBA00022676"/>
    </source>
</evidence>
<dbReference type="EMBL" id="ABCB02000019">
    <property type="protein sequence ID" value="EDO60798.1"/>
    <property type="molecule type" value="Genomic_DNA"/>
</dbReference>
<dbReference type="HOGENOM" id="CLU_025996_25_1_9"/>
<dbReference type="AlphaFoldDB" id="A7VUZ8"/>
<sequence>MIQADNPILVSVVVPVYKIKEEYLRACVGSLLEQSLKEIEIILVDDGSPDRCGEICDKLAETDCRIRVIHQRNKGVSAARNRGMEQARGKYLSFVDADDWIDPDTLAEAYRNGNERQADIVFWCYQKEYVNRSVPAVPYPQNGLIYHAGEGIEEFDPFFMGLLGSSCCKLYAADVIKGCRYDERLKNGEDVEFNFRVYRGLKKAVYLNRPFYHYRQLGNSAVRNYNPKMMEQYGLTLAAIESDLNENREERFIAAFHTFTGLCYLLLASQLVFVKENPAPFRDKRRQMREITDTEPYRSVIAGNQGIHLSIEKRVALFLARRHSFFGLYCLVQIKKILDKSEK</sequence>
<dbReference type="PANTHER" id="PTHR22916">
    <property type="entry name" value="GLYCOSYLTRANSFERASE"/>
    <property type="match status" value="1"/>
</dbReference>
<name>A7VUZ8_9FIRM</name>
<dbReference type="InterPro" id="IPR001173">
    <property type="entry name" value="Glyco_trans_2-like"/>
</dbReference>
<dbReference type="GO" id="GO:0016757">
    <property type="term" value="F:glycosyltransferase activity"/>
    <property type="evidence" value="ECO:0007669"/>
    <property type="project" value="UniProtKB-KW"/>
</dbReference>
<dbReference type="Proteomes" id="UP000003490">
    <property type="component" value="Unassembled WGS sequence"/>
</dbReference>
<evidence type="ECO:0000313" key="7">
    <source>
        <dbReference type="Proteomes" id="UP000220611"/>
    </source>
</evidence>
<feature type="domain" description="Glycosyltransferase 2-like" evidence="3">
    <location>
        <begin position="11"/>
        <end position="126"/>
    </location>
</feature>
<dbReference type="Proteomes" id="UP000220611">
    <property type="component" value="Unassembled WGS sequence"/>
</dbReference>
<evidence type="ECO:0000313" key="5">
    <source>
        <dbReference type="EMBL" id="PEQ23705.1"/>
    </source>
</evidence>
<evidence type="ECO:0000313" key="6">
    <source>
        <dbReference type="Proteomes" id="UP000003490"/>
    </source>
</evidence>
<dbReference type="CDD" id="cd00761">
    <property type="entry name" value="Glyco_tranf_GTA_type"/>
    <property type="match status" value="1"/>
</dbReference>
<gene>
    <name evidence="5" type="ORF">CH238_12765</name>
    <name evidence="4" type="ORF">CLOLEP_02403</name>
</gene>
<reference evidence="4 6" key="2">
    <citation type="submission" date="2007-08" db="EMBL/GenBank/DDBJ databases">
        <authorList>
            <person name="Fulton L."/>
            <person name="Clifton S."/>
            <person name="Fulton B."/>
            <person name="Xu J."/>
            <person name="Minx P."/>
            <person name="Pepin K.H."/>
            <person name="Johnson M."/>
            <person name="Thiruvilangam P."/>
            <person name="Bhonagiri V."/>
            <person name="Nash W.E."/>
            <person name="Wang C."/>
            <person name="Mardis E.R."/>
            <person name="Wilson R.K."/>
        </authorList>
    </citation>
    <scope>NUCLEOTIDE SEQUENCE [LARGE SCALE GENOMIC DNA]</scope>
    <source>
        <strain evidence="4 6">DSM 753</strain>
    </source>
</reference>